<evidence type="ECO:0000256" key="6">
    <source>
        <dbReference type="ARBA" id="ARBA00022512"/>
    </source>
</evidence>
<keyword evidence="23" id="KW-1185">Reference proteome</keyword>
<evidence type="ECO:0000313" key="23">
    <source>
        <dbReference type="Proteomes" id="UP001374535"/>
    </source>
</evidence>
<evidence type="ECO:0000259" key="21">
    <source>
        <dbReference type="Pfam" id="PF23598"/>
    </source>
</evidence>
<evidence type="ECO:0000259" key="20">
    <source>
        <dbReference type="Pfam" id="PF08263"/>
    </source>
</evidence>
<dbReference type="Pfam" id="PF00560">
    <property type="entry name" value="LRR_1"/>
    <property type="match status" value="8"/>
</dbReference>
<evidence type="ECO:0000256" key="14">
    <source>
        <dbReference type="ARBA" id="ARBA00023136"/>
    </source>
</evidence>
<evidence type="ECO:0000256" key="10">
    <source>
        <dbReference type="ARBA" id="ARBA00022729"/>
    </source>
</evidence>
<evidence type="ECO:0000256" key="13">
    <source>
        <dbReference type="ARBA" id="ARBA00022989"/>
    </source>
</evidence>
<dbReference type="FunFam" id="3.80.10.10:FF:000400">
    <property type="entry name" value="Nuclear pore complex protein NUP107"/>
    <property type="match status" value="1"/>
</dbReference>
<dbReference type="PANTHER" id="PTHR48063:SF98">
    <property type="entry name" value="LRR RECEPTOR-LIKE SERINE_THREONINE-PROTEIN KINASE FLS2"/>
    <property type="match status" value="1"/>
</dbReference>
<feature type="transmembrane region" description="Helical" evidence="19">
    <location>
        <begin position="1024"/>
        <end position="1047"/>
    </location>
</feature>
<dbReference type="Pfam" id="PF08263">
    <property type="entry name" value="LRRNT_2"/>
    <property type="match status" value="1"/>
</dbReference>
<proteinExistence type="inferred from homology"/>
<keyword evidence="17" id="KW-0325">Glycoprotein</keyword>
<evidence type="ECO:0000256" key="7">
    <source>
        <dbReference type="ARBA" id="ARBA00022525"/>
    </source>
</evidence>
<comment type="similarity">
    <text evidence="4">Belongs to the RLP family.</text>
</comment>
<dbReference type="AlphaFoldDB" id="A0AAQ3NVC0"/>
<dbReference type="InterPro" id="IPR055414">
    <property type="entry name" value="LRR_R13L4/SHOC2-like"/>
</dbReference>
<keyword evidence="6" id="KW-0134">Cell wall</keyword>
<keyword evidence="7" id="KW-0964">Secreted</keyword>
<keyword evidence="11" id="KW-0677">Repeat</keyword>
<gene>
    <name evidence="22" type="ORF">V8G54_013253</name>
</gene>
<keyword evidence="10" id="KW-0732">Signal</keyword>
<dbReference type="SMART" id="SM00369">
    <property type="entry name" value="LRR_TYP"/>
    <property type="match status" value="10"/>
</dbReference>
<evidence type="ECO:0000256" key="4">
    <source>
        <dbReference type="ARBA" id="ARBA00009592"/>
    </source>
</evidence>
<dbReference type="Pfam" id="PF23598">
    <property type="entry name" value="LRR_14"/>
    <property type="match status" value="1"/>
</dbReference>
<dbReference type="InterPro" id="IPR001611">
    <property type="entry name" value="Leu-rich_rpt"/>
</dbReference>
<dbReference type="SUPFAM" id="SSF52058">
    <property type="entry name" value="L domain-like"/>
    <property type="match status" value="3"/>
</dbReference>
<comment type="similarity">
    <text evidence="18">Belongs to the polygalacturonase-inhibiting protein family.</text>
</comment>
<keyword evidence="15" id="KW-1015">Disulfide bond</keyword>
<evidence type="ECO:0000256" key="18">
    <source>
        <dbReference type="ARBA" id="ARBA00038043"/>
    </source>
</evidence>
<evidence type="ECO:0000256" key="1">
    <source>
        <dbReference type="ARBA" id="ARBA00004170"/>
    </source>
</evidence>
<evidence type="ECO:0000256" key="16">
    <source>
        <dbReference type="ARBA" id="ARBA00023170"/>
    </source>
</evidence>
<keyword evidence="16" id="KW-0675">Receptor</keyword>
<keyword evidence="9 19" id="KW-0812">Transmembrane</keyword>
<evidence type="ECO:0000256" key="5">
    <source>
        <dbReference type="ARBA" id="ARBA00022475"/>
    </source>
</evidence>
<dbReference type="InterPro" id="IPR013210">
    <property type="entry name" value="LRR_N_plant-typ"/>
</dbReference>
<dbReference type="EMBL" id="CP144697">
    <property type="protein sequence ID" value="WVZ15687.1"/>
    <property type="molecule type" value="Genomic_DNA"/>
</dbReference>
<keyword evidence="13 19" id="KW-1133">Transmembrane helix</keyword>
<dbReference type="PRINTS" id="PR00019">
    <property type="entry name" value="LEURICHRPT"/>
</dbReference>
<organism evidence="22 23">
    <name type="scientific">Vigna mungo</name>
    <name type="common">Black gram</name>
    <name type="synonym">Phaseolus mungo</name>
    <dbReference type="NCBI Taxonomy" id="3915"/>
    <lineage>
        <taxon>Eukaryota</taxon>
        <taxon>Viridiplantae</taxon>
        <taxon>Streptophyta</taxon>
        <taxon>Embryophyta</taxon>
        <taxon>Tracheophyta</taxon>
        <taxon>Spermatophyta</taxon>
        <taxon>Magnoliopsida</taxon>
        <taxon>eudicotyledons</taxon>
        <taxon>Gunneridae</taxon>
        <taxon>Pentapetalae</taxon>
        <taxon>rosids</taxon>
        <taxon>fabids</taxon>
        <taxon>Fabales</taxon>
        <taxon>Fabaceae</taxon>
        <taxon>Papilionoideae</taxon>
        <taxon>50 kb inversion clade</taxon>
        <taxon>NPAAA clade</taxon>
        <taxon>indigoferoid/millettioid clade</taxon>
        <taxon>Phaseoleae</taxon>
        <taxon>Vigna</taxon>
    </lineage>
</organism>
<dbReference type="FunFam" id="3.80.10.10:FF:000213">
    <property type="entry name" value="Tyrosine-sulfated glycopeptide receptor 1"/>
    <property type="match status" value="2"/>
</dbReference>
<sequence length="1078" mass="122703">MQALLSFKEGLIDNFGMLSTWTNNTDCCKWKRVQCNSHTAHVQLLDLHGNYPYTSGYLRGAINVSSLIHLPYIQHLDLSRNYFALYIPELMGSITNLRYLDLFHSYFAGRIPSTLGNLLQLRYLDLGENYLWGKIPIEIGNIKHIQYLDLGLFYLSGKIPSQIGNLKKLQHLSLGKNTPPYGWKRQNYISKSLSGTIPFRMGNLPLLHTLRLVGNFEIKAEDAQWLSTLHSLTILELSSLHSLKSSYKWLQTIGKIIPNLTELRLVDCNLLDNDIQSLFHSYSLNNSISLTILDLSSNMFSSSILQFLFNFSLHLQELYLSHNNITLSSSLCQNLPSLEVLDLSYNNLASSMFRSNFNISSKLQELYLENCSLMDGNFLLSSTSTMNSFSSLIFLDLSNNLLKSSAIFYWLFNFTTNLHFIDVNGNLLEGPIPDEFGKVMSSIEYLFLYDNKLQGKVPFFFGSMCRLQVLDLSNNKLNGEFPSFTQNSSWCSRHIFRELNVSYNQITGRIPESISLLSELEILSLERNSLNGDVTESHLSNFSKLTFLGLSRNSLSVKFGSSWVPPFQLVFLLLASCKVGPSFPSWIQTQNSLIELDISYNGLNDLVPAWFWNKLQILFILNMAHNNLIASIPNMQIKLPFRPSIILSSNEFEGKVPLFLLQASELLLSANKFSDFSCENLIDTNLATLDLSHNQIKGQLPDCWKSINRLLFLDISSNELSGKLPISMGSLVNLEALVLTNNSLMGELPSSLKNCKNLIMLDVSENMLSGPIPSWVGESMQQLIILIMRGNNFSGKIPLHLCYLKRIQLLDLSKNKLSEEIPPCLNNFTALSEKIINRVETESRVYWYNSTYYEIYNILTYSYLLHITWMWKGMEHDFTHPELTLLSIDLSCNNLIGEIPKEITYMLGLVSLNLSRNNLSRDIPFGIGNLSLLESLDLSRNQLYGRIPSSLSQIDFLQKLDLSHNFLFGRIPLGRHMDTFDASCFEGNVDLCGEQLNKSCGGDQTLVKPQKAAVHGEYCVFYEALYMSLGIGFFTGFWGLLGPLLLWQTWRMSYLRFLNRLIDYLLVMVEVKLAKRQR</sequence>
<evidence type="ECO:0000313" key="22">
    <source>
        <dbReference type="EMBL" id="WVZ15687.1"/>
    </source>
</evidence>
<dbReference type="Proteomes" id="UP001374535">
    <property type="component" value="Chromosome 4"/>
</dbReference>
<evidence type="ECO:0000256" key="17">
    <source>
        <dbReference type="ARBA" id="ARBA00023180"/>
    </source>
</evidence>
<evidence type="ECO:0000256" key="3">
    <source>
        <dbReference type="ARBA" id="ARBA00004251"/>
    </source>
</evidence>
<evidence type="ECO:0000256" key="9">
    <source>
        <dbReference type="ARBA" id="ARBA00022692"/>
    </source>
</evidence>
<evidence type="ECO:0000256" key="8">
    <source>
        <dbReference type="ARBA" id="ARBA00022614"/>
    </source>
</evidence>
<dbReference type="GO" id="GO:0005886">
    <property type="term" value="C:plasma membrane"/>
    <property type="evidence" value="ECO:0007669"/>
    <property type="project" value="UniProtKB-SubCell"/>
</dbReference>
<protein>
    <recommendedName>
        <fullName evidence="24">Leucine-rich repeat-containing N-terminal plant-type domain-containing protein</fullName>
    </recommendedName>
</protein>
<dbReference type="GO" id="GO:0006952">
    <property type="term" value="P:defense response"/>
    <property type="evidence" value="ECO:0007669"/>
    <property type="project" value="UniProtKB-KW"/>
</dbReference>
<evidence type="ECO:0000256" key="11">
    <source>
        <dbReference type="ARBA" id="ARBA00022737"/>
    </source>
</evidence>
<dbReference type="Gene3D" id="3.80.10.10">
    <property type="entry name" value="Ribonuclease Inhibitor"/>
    <property type="match status" value="5"/>
</dbReference>
<keyword evidence="8" id="KW-0433">Leucine-rich repeat</keyword>
<evidence type="ECO:0008006" key="24">
    <source>
        <dbReference type="Google" id="ProtNLM"/>
    </source>
</evidence>
<dbReference type="InterPro" id="IPR003591">
    <property type="entry name" value="Leu-rich_rpt_typical-subtyp"/>
</dbReference>
<keyword evidence="12" id="KW-0611">Plant defense</keyword>
<comment type="subcellular location">
    <subcellularLocation>
        <location evidence="3">Cell membrane</location>
        <topology evidence="3">Single-pass type I membrane protein</topology>
    </subcellularLocation>
    <subcellularLocation>
        <location evidence="1">Membrane</location>
        <topology evidence="1">Peripheral membrane protein</topology>
    </subcellularLocation>
    <subcellularLocation>
        <location evidence="2">Secreted</location>
        <location evidence="2">Cell wall</location>
    </subcellularLocation>
</comment>
<reference evidence="22 23" key="1">
    <citation type="journal article" date="2023" name="Life. Sci Alliance">
        <title>Evolutionary insights into 3D genome organization and epigenetic landscape of Vigna mungo.</title>
        <authorList>
            <person name="Junaid A."/>
            <person name="Singh B."/>
            <person name="Bhatia S."/>
        </authorList>
    </citation>
    <scope>NUCLEOTIDE SEQUENCE [LARGE SCALE GENOMIC DNA]</scope>
    <source>
        <strain evidence="22">Urdbean</strain>
    </source>
</reference>
<feature type="domain" description="Disease resistance R13L4/SHOC-2-like LRR" evidence="21">
    <location>
        <begin position="96"/>
        <end position="369"/>
    </location>
</feature>
<feature type="domain" description="Leucine-rich repeat-containing N-terminal plant-type" evidence="20">
    <location>
        <begin position="2"/>
        <end position="36"/>
    </location>
</feature>
<evidence type="ECO:0000256" key="19">
    <source>
        <dbReference type="SAM" id="Phobius"/>
    </source>
</evidence>
<dbReference type="PROSITE" id="PS51450">
    <property type="entry name" value="LRR"/>
    <property type="match status" value="1"/>
</dbReference>
<keyword evidence="5" id="KW-1003">Cell membrane</keyword>
<evidence type="ECO:0000256" key="15">
    <source>
        <dbReference type="ARBA" id="ARBA00023157"/>
    </source>
</evidence>
<evidence type="ECO:0000256" key="12">
    <source>
        <dbReference type="ARBA" id="ARBA00022821"/>
    </source>
</evidence>
<accession>A0AAQ3NVC0</accession>
<dbReference type="InterPro" id="IPR046956">
    <property type="entry name" value="RLP23-like"/>
</dbReference>
<dbReference type="InterPro" id="IPR032675">
    <property type="entry name" value="LRR_dom_sf"/>
</dbReference>
<evidence type="ECO:0000256" key="2">
    <source>
        <dbReference type="ARBA" id="ARBA00004191"/>
    </source>
</evidence>
<keyword evidence="14 19" id="KW-0472">Membrane</keyword>
<dbReference type="SMART" id="SM00365">
    <property type="entry name" value="LRR_SD22"/>
    <property type="match status" value="6"/>
</dbReference>
<name>A0AAQ3NVC0_VIGMU</name>
<dbReference type="PANTHER" id="PTHR48063">
    <property type="entry name" value="LRR RECEPTOR-LIKE KINASE"/>
    <property type="match status" value="1"/>
</dbReference>